<organism evidence="2 3">
    <name type="scientific">Gemmiger formicilis</name>
    <dbReference type="NCBI Taxonomy" id="745368"/>
    <lineage>
        <taxon>Bacteria</taxon>
        <taxon>Bacillati</taxon>
        <taxon>Bacillota</taxon>
        <taxon>Clostridia</taxon>
        <taxon>Eubacteriales</taxon>
        <taxon>Gemmiger</taxon>
    </lineage>
</organism>
<dbReference type="Proteomes" id="UP000190286">
    <property type="component" value="Unassembled WGS sequence"/>
</dbReference>
<protein>
    <submittedName>
        <fullName evidence="2">Tfp pilus assembly protein, ATPase PilM</fullName>
    </submittedName>
</protein>
<evidence type="ECO:0000313" key="3">
    <source>
        <dbReference type="Proteomes" id="UP000190286"/>
    </source>
</evidence>
<proteinExistence type="predicted"/>
<dbReference type="STRING" id="745368.SAMN02745178_01496"/>
<dbReference type="Gene3D" id="3.30.420.40">
    <property type="match status" value="2"/>
</dbReference>
<evidence type="ECO:0000313" key="2">
    <source>
        <dbReference type="EMBL" id="SKA85053.1"/>
    </source>
</evidence>
<accession>A0A1T4X5Z5</accession>
<keyword evidence="1" id="KW-0732">Signal</keyword>
<dbReference type="RefSeq" id="WP_078784428.1">
    <property type="nucleotide sequence ID" value="NZ_FUYF01000006.1"/>
</dbReference>
<keyword evidence="3" id="KW-1185">Reference proteome</keyword>
<sequence length="297" mass="31766">MALLTSLYLCSRTVYAAVGTPTGSGVRVVSAAQTELPEGCLINGVITNEADLTAALKEFFTANKLPMNRVALIAGGSQFMHRILTLPAMSEKKRMAVLSHELASGGAEVKAPLDDYMLLSRDARTRVDTVLATRVEQSVIAGYDALAKAVGFKLYSIDLGLAAPIKAVRTIPDLQQKTFVLLQFDDDTISACLFVQGQYTYSTRSRLFNPRGSAESGTEIAQKLSGLIQFHTTSKSEHRIETVCFAGSTADDLAVCRPGCEALGLQVDRFPDSPTVKLPSGTALADVLYAAGNLIAR</sequence>
<gene>
    <name evidence="2" type="ORF">SAMN02745178_01496</name>
</gene>
<dbReference type="OrthoDB" id="1649455at2"/>
<dbReference type="GeneID" id="93337959"/>
<dbReference type="AlphaFoldDB" id="A0A1T4X5Z5"/>
<reference evidence="2 3" key="1">
    <citation type="submission" date="2017-02" db="EMBL/GenBank/DDBJ databases">
        <authorList>
            <person name="Peterson S.W."/>
        </authorList>
    </citation>
    <scope>NUCLEOTIDE SEQUENCE [LARGE SCALE GENOMIC DNA]</scope>
    <source>
        <strain evidence="2 3">ATCC 27749</strain>
    </source>
</reference>
<evidence type="ECO:0000256" key="1">
    <source>
        <dbReference type="SAM" id="SignalP"/>
    </source>
</evidence>
<feature type="signal peptide" evidence="1">
    <location>
        <begin position="1"/>
        <end position="16"/>
    </location>
</feature>
<name>A0A1T4X5Z5_9FIRM</name>
<feature type="chain" id="PRO_5012346087" evidence="1">
    <location>
        <begin position="17"/>
        <end position="297"/>
    </location>
</feature>
<dbReference type="Gene3D" id="3.30.1490.300">
    <property type="match status" value="1"/>
</dbReference>
<dbReference type="EMBL" id="FUYF01000006">
    <property type="protein sequence ID" value="SKA85053.1"/>
    <property type="molecule type" value="Genomic_DNA"/>
</dbReference>